<evidence type="ECO:0000313" key="2">
    <source>
        <dbReference type="Proteomes" id="UP000002062"/>
    </source>
</evidence>
<dbReference type="AlphaFoldDB" id="E8UTZ3"/>
<protein>
    <submittedName>
        <fullName evidence="1">Uncharacterized protein</fullName>
    </submittedName>
</protein>
<proteinExistence type="predicted"/>
<sequence length="40" mass="4726">MRKSQIYFRFSQKEDKVIILIDPISVITEEKERTVEKVAG</sequence>
<evidence type="ECO:0000313" key="1">
    <source>
        <dbReference type="EMBL" id="ADV79980.1"/>
    </source>
</evidence>
<accession>E8UTZ3</accession>
<dbReference type="EMBL" id="CP002466">
    <property type="protein sequence ID" value="ADV79980.1"/>
    <property type="molecule type" value="Genomic_DNA"/>
</dbReference>
<organism evidence="1 2">
    <name type="scientific">Thermoanaerobacter brockii subsp. finnii (strain ATCC 43586 / DSM 3389 / AKO-1)</name>
    <name type="common">Thermoanaerobacter finnii</name>
    <dbReference type="NCBI Taxonomy" id="509193"/>
    <lineage>
        <taxon>Bacteria</taxon>
        <taxon>Bacillati</taxon>
        <taxon>Bacillota</taxon>
        <taxon>Clostridia</taxon>
        <taxon>Thermoanaerobacterales</taxon>
        <taxon>Thermoanaerobacteraceae</taxon>
        <taxon>Thermoanaerobacter</taxon>
    </lineage>
</organism>
<dbReference type="KEGG" id="tbo:Thebr_1408"/>
<keyword evidence="2" id="KW-1185">Reference proteome</keyword>
<reference evidence="1 2" key="1">
    <citation type="submission" date="2011-01" db="EMBL/GenBank/DDBJ databases">
        <title>Complete sequence of Thermoanaerobacter brockii finnii Ako-1.</title>
        <authorList>
            <consortium name="US DOE Joint Genome Institute"/>
            <person name="Lucas S."/>
            <person name="Copeland A."/>
            <person name="Lapidus A."/>
            <person name="Cheng J.-F."/>
            <person name="Goodwin L."/>
            <person name="Pitluck S."/>
            <person name="Chertkov O."/>
            <person name="Munk C."/>
            <person name="Detter J.C."/>
            <person name="Han C."/>
            <person name="Tapia R."/>
            <person name="Land M."/>
            <person name="Hauser L."/>
            <person name="Kyrpides N."/>
            <person name="Ivanova N."/>
            <person name="Mikhailova N."/>
            <person name="Pagani I."/>
            <person name="Hemme C.L."/>
            <person name="Woyke T."/>
        </authorList>
    </citation>
    <scope>NUCLEOTIDE SEQUENCE [LARGE SCALE GENOMIC DNA]</scope>
    <source>
        <strain evidence="2">ATCC 43586 / DSM 3389 / AKO-1</strain>
    </source>
</reference>
<dbReference type="RefSeq" id="WP_013570818.1">
    <property type="nucleotide sequence ID" value="NC_014964.1"/>
</dbReference>
<gene>
    <name evidence="1" type="ordered locus">Thebr_1408</name>
</gene>
<name>E8UTZ3_THEBF</name>
<dbReference type="HOGENOM" id="CLU_3297835_0_0_9"/>
<dbReference type="Proteomes" id="UP000002062">
    <property type="component" value="Chromosome"/>
</dbReference>